<dbReference type="Pfam" id="PF10502">
    <property type="entry name" value="Peptidase_S26"/>
    <property type="match status" value="1"/>
</dbReference>
<name>A0A142JM11_9BURK</name>
<dbReference type="InterPro" id="IPR019533">
    <property type="entry name" value="Peptidase_S26"/>
</dbReference>
<dbReference type="GO" id="GO:0004252">
    <property type="term" value="F:serine-type endopeptidase activity"/>
    <property type="evidence" value="ECO:0007669"/>
    <property type="project" value="InterPro"/>
</dbReference>
<feature type="transmembrane region" description="Helical" evidence="8">
    <location>
        <begin position="72"/>
        <end position="94"/>
    </location>
</feature>
<dbReference type="GO" id="GO:0009003">
    <property type="term" value="F:signal peptidase activity"/>
    <property type="evidence" value="ECO:0007669"/>
    <property type="project" value="UniProtKB-EC"/>
</dbReference>
<feature type="active site" evidence="7">
    <location>
        <position position="104"/>
    </location>
</feature>
<comment type="caution">
    <text evidence="9">Lacks conserved residue(s) required for the propagation of feature annotation.</text>
</comment>
<dbReference type="PROSITE" id="PS00760">
    <property type="entry name" value="SPASE_I_2"/>
    <property type="match status" value="1"/>
</dbReference>
<dbReference type="STRING" id="1796606.A2G96_16015"/>
<dbReference type="EMBL" id="CP014844">
    <property type="protein sequence ID" value="AMR79123.1"/>
    <property type="molecule type" value="Genomic_DNA"/>
</dbReference>
<evidence type="ECO:0000313" key="11">
    <source>
        <dbReference type="EMBL" id="AMR79123.1"/>
    </source>
</evidence>
<feature type="transmembrane region" description="Helical" evidence="8">
    <location>
        <begin position="6"/>
        <end position="25"/>
    </location>
</feature>
<evidence type="ECO:0000256" key="7">
    <source>
        <dbReference type="PIRSR" id="PIRSR600223-1"/>
    </source>
</evidence>
<evidence type="ECO:0000256" key="8">
    <source>
        <dbReference type="RuleBase" id="RU003993"/>
    </source>
</evidence>
<comment type="catalytic activity">
    <reaction evidence="1 8">
        <text>Cleavage of hydrophobic, N-terminal signal or leader sequences from secreted and periplasmic proteins.</text>
        <dbReference type="EC" id="3.4.21.89"/>
    </reaction>
</comment>
<feature type="active site" evidence="7">
    <location>
        <position position="159"/>
    </location>
</feature>
<proteinExistence type="inferred from homology"/>
<dbReference type="PRINTS" id="PR00727">
    <property type="entry name" value="LEADERPTASE"/>
</dbReference>
<dbReference type="Gene3D" id="2.10.109.10">
    <property type="entry name" value="Umud Fragment, subunit A"/>
    <property type="match status" value="1"/>
</dbReference>
<reference evidence="11 12" key="1">
    <citation type="submission" date="2016-03" db="EMBL/GenBank/DDBJ databases">
        <title>Complete genome sequence of a novel chlorpyrifos degrading bacterium, Cupriavidus nantongensis sp. X1.</title>
        <authorList>
            <person name="Fang L."/>
        </authorList>
    </citation>
    <scope>NUCLEOTIDE SEQUENCE [LARGE SCALE GENOMIC DNA]</scope>
    <source>
        <strain evidence="11 12">X1</strain>
    </source>
</reference>
<comment type="subcellular location">
    <subcellularLocation>
        <location evidence="9">Membrane</location>
        <topology evidence="9">Single-pass type II membrane protein</topology>
    </subcellularLocation>
</comment>
<dbReference type="PROSITE" id="PS00761">
    <property type="entry name" value="SPASE_I_3"/>
    <property type="match status" value="1"/>
</dbReference>
<evidence type="ECO:0000256" key="6">
    <source>
        <dbReference type="ARBA" id="ARBA00022801"/>
    </source>
</evidence>
<dbReference type="Proteomes" id="UP000075238">
    <property type="component" value="Chromosome 1"/>
</dbReference>
<dbReference type="NCBIfam" id="TIGR02227">
    <property type="entry name" value="sigpep_I_bact"/>
    <property type="match status" value="1"/>
</dbReference>
<protein>
    <recommendedName>
        <fullName evidence="4 8">Signal peptidase I</fullName>
        <ecNumber evidence="3 8">3.4.21.89</ecNumber>
    </recommendedName>
</protein>
<dbReference type="CDD" id="cd06530">
    <property type="entry name" value="S26_SPase_I"/>
    <property type="match status" value="1"/>
</dbReference>
<dbReference type="KEGG" id="cnan:A2G96_16015"/>
<organism evidence="11 12">
    <name type="scientific">Cupriavidus nantongensis</name>
    <dbReference type="NCBI Taxonomy" id="1796606"/>
    <lineage>
        <taxon>Bacteria</taxon>
        <taxon>Pseudomonadati</taxon>
        <taxon>Pseudomonadota</taxon>
        <taxon>Betaproteobacteria</taxon>
        <taxon>Burkholderiales</taxon>
        <taxon>Burkholderiaceae</taxon>
        <taxon>Cupriavidus</taxon>
    </lineage>
</organism>
<dbReference type="InterPro" id="IPR036286">
    <property type="entry name" value="LexA/Signal_pep-like_sf"/>
</dbReference>
<dbReference type="InterPro" id="IPR000223">
    <property type="entry name" value="Pept_S26A_signal_pept_1"/>
</dbReference>
<evidence type="ECO:0000259" key="10">
    <source>
        <dbReference type="Pfam" id="PF10502"/>
    </source>
</evidence>
<dbReference type="PANTHER" id="PTHR43390:SF1">
    <property type="entry name" value="CHLOROPLAST PROCESSING PEPTIDASE"/>
    <property type="match status" value="1"/>
</dbReference>
<dbReference type="GO" id="GO:0006465">
    <property type="term" value="P:signal peptide processing"/>
    <property type="evidence" value="ECO:0007669"/>
    <property type="project" value="InterPro"/>
</dbReference>
<evidence type="ECO:0000313" key="12">
    <source>
        <dbReference type="Proteomes" id="UP000075238"/>
    </source>
</evidence>
<dbReference type="OrthoDB" id="9815782at2"/>
<dbReference type="GO" id="GO:0016020">
    <property type="term" value="C:membrane"/>
    <property type="evidence" value="ECO:0007669"/>
    <property type="project" value="UniProtKB-SubCell"/>
</dbReference>
<keyword evidence="8" id="KW-0472">Membrane</keyword>
<keyword evidence="5 8" id="KW-0645">Protease</keyword>
<feature type="domain" description="Peptidase S26" evidence="10">
    <location>
        <begin position="74"/>
        <end position="286"/>
    </location>
</feature>
<keyword evidence="8" id="KW-1133">Transmembrane helix</keyword>
<dbReference type="AlphaFoldDB" id="A0A142JM11"/>
<accession>A0A142JM11</accession>
<sequence>MNFALILFVLVVITGVAWVADKLVFERQRRSSARLALAEFDSQQGRLQGSFGTADAEATRKRLAEEKLRQPWWLEYSASFFPVILAVFVLRSFVVEPFRIPSGSMIPTLLIGDFILVNKYEYGIRLPVVNKKIMDMGEPQRGDVMVFRYPKDPSLDYIKRVIGVPGDVVQYANKRLTVNGKPAEYTALPDFLDEERLAYSRHFREKLPGGVEHGILNDADRPAFIAGADPDFPYRDNCTYNQQGVTCKVPAGHYFVMGDNRDNSLDSRYWGFVPDQNIVGKAFVIWMNLGNFGRVGSFK</sequence>
<dbReference type="PANTHER" id="PTHR43390">
    <property type="entry name" value="SIGNAL PEPTIDASE I"/>
    <property type="match status" value="1"/>
</dbReference>
<keyword evidence="8" id="KW-0812">Transmembrane</keyword>
<evidence type="ECO:0000256" key="4">
    <source>
        <dbReference type="ARBA" id="ARBA00019232"/>
    </source>
</evidence>
<dbReference type="RefSeq" id="WP_062800858.1">
    <property type="nucleotide sequence ID" value="NZ_CP014844.1"/>
</dbReference>
<dbReference type="InterPro" id="IPR019757">
    <property type="entry name" value="Pept_S26A_signal_pept_1_Lys-AS"/>
</dbReference>
<dbReference type="SUPFAM" id="SSF51306">
    <property type="entry name" value="LexA/Signal peptidase"/>
    <property type="match status" value="1"/>
</dbReference>
<keyword evidence="6 8" id="KW-0378">Hydrolase</keyword>
<dbReference type="InterPro" id="IPR019756">
    <property type="entry name" value="Pept_S26A_signal_pept_1_Ser-AS"/>
</dbReference>
<dbReference type="InterPro" id="IPR019758">
    <property type="entry name" value="Pept_S26A_signal_pept_1_CS"/>
</dbReference>
<dbReference type="PROSITE" id="PS00501">
    <property type="entry name" value="SPASE_I_1"/>
    <property type="match status" value="1"/>
</dbReference>
<evidence type="ECO:0000256" key="9">
    <source>
        <dbReference type="RuleBase" id="RU362042"/>
    </source>
</evidence>
<evidence type="ECO:0000256" key="3">
    <source>
        <dbReference type="ARBA" id="ARBA00013208"/>
    </source>
</evidence>
<comment type="similarity">
    <text evidence="2 9">Belongs to the peptidase S26 family.</text>
</comment>
<gene>
    <name evidence="11" type="ORF">A2G96_16015</name>
</gene>
<evidence type="ECO:0000256" key="2">
    <source>
        <dbReference type="ARBA" id="ARBA00009370"/>
    </source>
</evidence>
<evidence type="ECO:0000256" key="1">
    <source>
        <dbReference type="ARBA" id="ARBA00000677"/>
    </source>
</evidence>
<dbReference type="EC" id="3.4.21.89" evidence="3 8"/>
<evidence type="ECO:0000256" key="5">
    <source>
        <dbReference type="ARBA" id="ARBA00022670"/>
    </source>
</evidence>
<keyword evidence="12" id="KW-1185">Reference proteome</keyword>